<gene>
    <name evidence="6" type="ORF">GCM10012275_58450</name>
</gene>
<feature type="region of interest" description="Disordered" evidence="4">
    <location>
        <begin position="242"/>
        <end position="273"/>
    </location>
</feature>
<feature type="domain" description="HTH araC/xylS-type" evidence="5">
    <location>
        <begin position="135"/>
        <end position="234"/>
    </location>
</feature>
<dbReference type="GO" id="GO:0003700">
    <property type="term" value="F:DNA-binding transcription factor activity"/>
    <property type="evidence" value="ECO:0007669"/>
    <property type="project" value="InterPro"/>
</dbReference>
<reference evidence="6" key="1">
    <citation type="journal article" date="2014" name="Int. J. Syst. Evol. Microbiol.">
        <title>Complete genome sequence of Corynebacterium casei LMG S-19264T (=DSM 44701T), isolated from a smear-ripened cheese.</title>
        <authorList>
            <consortium name="US DOE Joint Genome Institute (JGI-PGF)"/>
            <person name="Walter F."/>
            <person name="Albersmeier A."/>
            <person name="Kalinowski J."/>
            <person name="Ruckert C."/>
        </authorList>
    </citation>
    <scope>NUCLEOTIDE SEQUENCE</scope>
    <source>
        <strain evidence="6">CGMCC 4.5737</strain>
    </source>
</reference>
<protein>
    <submittedName>
        <fullName evidence="6">AraC family transcriptional regulator</fullName>
    </submittedName>
</protein>
<proteinExistence type="predicted"/>
<dbReference type="PROSITE" id="PS00041">
    <property type="entry name" value="HTH_ARAC_FAMILY_1"/>
    <property type="match status" value="1"/>
</dbReference>
<dbReference type="EMBL" id="BMMK01000047">
    <property type="protein sequence ID" value="GGM80199.1"/>
    <property type="molecule type" value="Genomic_DNA"/>
</dbReference>
<keyword evidence="3" id="KW-0804">Transcription</keyword>
<dbReference type="GO" id="GO:0043565">
    <property type="term" value="F:sequence-specific DNA binding"/>
    <property type="evidence" value="ECO:0007669"/>
    <property type="project" value="InterPro"/>
</dbReference>
<dbReference type="SUPFAM" id="SSF46689">
    <property type="entry name" value="Homeodomain-like"/>
    <property type="match status" value="1"/>
</dbReference>
<feature type="compositionally biased region" description="Polar residues" evidence="4">
    <location>
        <begin position="261"/>
        <end position="273"/>
    </location>
</feature>
<keyword evidence="7" id="KW-1185">Reference proteome</keyword>
<dbReference type="AlphaFoldDB" id="A0A8J3CK34"/>
<evidence type="ECO:0000313" key="7">
    <source>
        <dbReference type="Proteomes" id="UP000637578"/>
    </source>
</evidence>
<dbReference type="PANTHER" id="PTHR46796:SF15">
    <property type="entry name" value="BLL1074 PROTEIN"/>
    <property type="match status" value="1"/>
</dbReference>
<dbReference type="InterPro" id="IPR018060">
    <property type="entry name" value="HTH_AraC"/>
</dbReference>
<dbReference type="PANTHER" id="PTHR46796">
    <property type="entry name" value="HTH-TYPE TRANSCRIPTIONAL ACTIVATOR RHAS-RELATED"/>
    <property type="match status" value="1"/>
</dbReference>
<organism evidence="6 7">
    <name type="scientific">Longimycelium tulufanense</name>
    <dbReference type="NCBI Taxonomy" id="907463"/>
    <lineage>
        <taxon>Bacteria</taxon>
        <taxon>Bacillati</taxon>
        <taxon>Actinomycetota</taxon>
        <taxon>Actinomycetes</taxon>
        <taxon>Pseudonocardiales</taxon>
        <taxon>Pseudonocardiaceae</taxon>
        <taxon>Longimycelium</taxon>
    </lineage>
</organism>
<dbReference type="Pfam" id="PF12833">
    <property type="entry name" value="HTH_18"/>
    <property type="match status" value="1"/>
</dbReference>
<dbReference type="InterPro" id="IPR050204">
    <property type="entry name" value="AraC_XylS_family_regulators"/>
</dbReference>
<accession>A0A8J3CK34</accession>
<keyword evidence="2" id="KW-0238">DNA-binding</keyword>
<dbReference type="InterPro" id="IPR009057">
    <property type="entry name" value="Homeodomain-like_sf"/>
</dbReference>
<evidence type="ECO:0000256" key="3">
    <source>
        <dbReference type="ARBA" id="ARBA00023163"/>
    </source>
</evidence>
<dbReference type="SMART" id="SM00342">
    <property type="entry name" value="HTH_ARAC"/>
    <property type="match status" value="1"/>
</dbReference>
<evidence type="ECO:0000256" key="2">
    <source>
        <dbReference type="ARBA" id="ARBA00023125"/>
    </source>
</evidence>
<comment type="caution">
    <text evidence="6">The sequence shown here is derived from an EMBL/GenBank/DDBJ whole genome shotgun (WGS) entry which is preliminary data.</text>
</comment>
<dbReference type="InterPro" id="IPR018062">
    <property type="entry name" value="HTH_AraC-typ_CS"/>
</dbReference>
<dbReference type="Gene3D" id="1.10.10.60">
    <property type="entry name" value="Homeodomain-like"/>
    <property type="match status" value="1"/>
</dbReference>
<dbReference type="PROSITE" id="PS01124">
    <property type="entry name" value="HTH_ARAC_FAMILY_2"/>
    <property type="match status" value="1"/>
</dbReference>
<evidence type="ECO:0000259" key="5">
    <source>
        <dbReference type="PROSITE" id="PS01124"/>
    </source>
</evidence>
<dbReference type="Proteomes" id="UP000637578">
    <property type="component" value="Unassembled WGS sequence"/>
</dbReference>
<evidence type="ECO:0000256" key="4">
    <source>
        <dbReference type="SAM" id="MobiDB-lite"/>
    </source>
</evidence>
<evidence type="ECO:0000313" key="6">
    <source>
        <dbReference type="EMBL" id="GGM80199.1"/>
    </source>
</evidence>
<name>A0A8J3CK34_9PSEU</name>
<keyword evidence="1" id="KW-0805">Transcription regulation</keyword>
<evidence type="ECO:0000256" key="1">
    <source>
        <dbReference type="ARBA" id="ARBA00023015"/>
    </source>
</evidence>
<sequence>MEVPDGTVSIVLTLEGQLQIMGPTPSGVGHSTKDSGYRLFRSLVVGVHTVPRLGGHDGRWCGVAILLAPWSVRTVLGLAAHELTDQIVDLDEVLSHTFSGELLERLGEARSWADRFALLDRTLVRRPRPEPTSLPRVVSAWRELERRPAGVLVPRLADEVGWGRRRLESCFREQIGLSPGNAARVLRLQHALHRLVEGGSVAEAATAAGYFDQPHLNHEFRRMVGRTPTEFLRARRLRLPGPPLEDRAPGLITSAVASPLRTGTRQGRPARTS</sequence>
<reference evidence="6" key="2">
    <citation type="submission" date="2020-09" db="EMBL/GenBank/DDBJ databases">
        <authorList>
            <person name="Sun Q."/>
            <person name="Zhou Y."/>
        </authorList>
    </citation>
    <scope>NUCLEOTIDE SEQUENCE</scope>
    <source>
        <strain evidence="6">CGMCC 4.5737</strain>
    </source>
</reference>